<feature type="domain" description="Glycosyltransferase 2-like" evidence="2">
    <location>
        <begin position="5"/>
        <end position="132"/>
    </location>
</feature>
<dbReference type="PANTHER" id="PTHR11675">
    <property type="entry name" value="N-ACETYLGALACTOSAMINYLTRANSFERASE"/>
    <property type="match status" value="1"/>
</dbReference>
<comment type="caution">
    <text evidence="3">The sequence shown here is derived from an EMBL/GenBank/DDBJ whole genome shotgun (WGS) entry which is preliminary data.</text>
</comment>
<proteinExistence type="predicted"/>
<dbReference type="EMBL" id="JAJCNI010000021">
    <property type="protein sequence ID" value="MCB6519238.1"/>
    <property type="molecule type" value="Genomic_DNA"/>
</dbReference>
<dbReference type="Proteomes" id="UP001198806">
    <property type="component" value="Unassembled WGS sequence"/>
</dbReference>
<dbReference type="PANTHER" id="PTHR11675:SF126">
    <property type="entry name" value="RICIN B LECTIN DOMAIN-CONTAINING PROTEIN"/>
    <property type="match status" value="1"/>
</dbReference>
<keyword evidence="1" id="KW-1015">Disulfide bond</keyword>
<evidence type="ECO:0000259" key="2">
    <source>
        <dbReference type="Pfam" id="PF00535"/>
    </source>
</evidence>
<dbReference type="GO" id="GO:0006493">
    <property type="term" value="P:protein O-linked glycosylation"/>
    <property type="evidence" value="ECO:0007669"/>
    <property type="project" value="TreeGrafter"/>
</dbReference>
<gene>
    <name evidence="3" type="ORF">LI194_15690</name>
</gene>
<name>A0AAP2Q986_PARDI</name>
<dbReference type="RefSeq" id="WP_122144032.1">
    <property type="nucleotide sequence ID" value="NZ_BAABYH010000001.1"/>
</dbReference>
<dbReference type="AlphaFoldDB" id="A0AAP2Q986"/>
<dbReference type="Gene3D" id="3.90.550.10">
    <property type="entry name" value="Spore Coat Polysaccharide Biosynthesis Protein SpsA, Chain A"/>
    <property type="match status" value="1"/>
</dbReference>
<dbReference type="InterPro" id="IPR001173">
    <property type="entry name" value="Glyco_trans_2-like"/>
</dbReference>
<organism evidence="3 4">
    <name type="scientific">Parabacteroides distasonis</name>
    <dbReference type="NCBI Taxonomy" id="823"/>
    <lineage>
        <taxon>Bacteria</taxon>
        <taxon>Pseudomonadati</taxon>
        <taxon>Bacteroidota</taxon>
        <taxon>Bacteroidia</taxon>
        <taxon>Bacteroidales</taxon>
        <taxon>Tannerellaceae</taxon>
        <taxon>Parabacteroides</taxon>
    </lineage>
</organism>
<evidence type="ECO:0000313" key="3">
    <source>
        <dbReference type="EMBL" id="MCB6519238.1"/>
    </source>
</evidence>
<reference evidence="3" key="1">
    <citation type="submission" date="2021-10" db="EMBL/GenBank/DDBJ databases">
        <title>Collection of gut derived symbiotic bacterial strains cultured from healthy donors.</title>
        <authorList>
            <person name="Lin H."/>
            <person name="Littmann E."/>
            <person name="Kohout C."/>
            <person name="Pamer E.G."/>
        </authorList>
    </citation>
    <scope>NUCLEOTIDE SEQUENCE</scope>
    <source>
        <strain evidence="3">DFI.2.94</strain>
    </source>
</reference>
<dbReference type="GO" id="GO:0004653">
    <property type="term" value="F:polypeptide N-acetylgalactosaminyltransferase activity"/>
    <property type="evidence" value="ECO:0007669"/>
    <property type="project" value="TreeGrafter"/>
</dbReference>
<accession>A0AAP2Q986</accession>
<evidence type="ECO:0000313" key="4">
    <source>
        <dbReference type="Proteomes" id="UP001198806"/>
    </source>
</evidence>
<evidence type="ECO:0000256" key="1">
    <source>
        <dbReference type="ARBA" id="ARBA00023157"/>
    </source>
</evidence>
<dbReference type="SUPFAM" id="SSF53448">
    <property type="entry name" value="Nucleotide-diphospho-sugar transferases"/>
    <property type="match status" value="1"/>
</dbReference>
<dbReference type="Pfam" id="PF00535">
    <property type="entry name" value="Glycos_transf_2"/>
    <property type="match status" value="1"/>
</dbReference>
<sequence>MRNLTVIIPFLNEGAEICETVKSIRETARDNVDILLINDASTDSFDYEEIGRVYKVKYMVNKKRLGPAFSRDLGIGMIETDYFLTVDGHMRFYDNDWWKRIVEVTSDNQRAVYCANCKTLDLNGNFVEGKPHFGAYINFQDKNNILNPTWMRKDLHPEREIVEIPSVYGATYCSSKRYWQYIRGYEGLKQYGFEEPYISIKAWMEGGGCYLIKDTEIGHIFRTGFPYEMDLNYFVYNKLLILETLFPSDLKNDIYNMLRETCGIYLRNATEIMLEHRKMLENLIKEYSTILKSGFDSFLEINKKYESLANEDRF</sequence>
<protein>
    <submittedName>
        <fullName evidence="3">Glycosyltransferase</fullName>
    </submittedName>
</protein>
<dbReference type="InterPro" id="IPR029044">
    <property type="entry name" value="Nucleotide-diphossugar_trans"/>
</dbReference>